<organism evidence="2 3">
    <name type="scientific">Sphingomonas lacunae</name>
    <dbReference type="NCBI Taxonomy" id="2698828"/>
    <lineage>
        <taxon>Bacteria</taxon>
        <taxon>Pseudomonadati</taxon>
        <taxon>Pseudomonadota</taxon>
        <taxon>Alphaproteobacteria</taxon>
        <taxon>Sphingomonadales</taxon>
        <taxon>Sphingomonadaceae</taxon>
        <taxon>Sphingomonas</taxon>
    </lineage>
</organism>
<name>A0A6M4AYQ8_9SPHN</name>
<accession>A0A6M4AYQ8</accession>
<gene>
    <name evidence="2" type="ORF">GV829_06635</name>
</gene>
<evidence type="ECO:0000313" key="3">
    <source>
        <dbReference type="Proteomes" id="UP000503018"/>
    </source>
</evidence>
<dbReference type="RefSeq" id="WP_169945116.1">
    <property type="nucleotide sequence ID" value="NZ_CP053015.1"/>
</dbReference>
<keyword evidence="1" id="KW-1133">Transmembrane helix</keyword>
<evidence type="ECO:0000256" key="1">
    <source>
        <dbReference type="SAM" id="Phobius"/>
    </source>
</evidence>
<proteinExistence type="predicted"/>
<protein>
    <submittedName>
        <fullName evidence="2">Uncharacterized protein</fullName>
    </submittedName>
</protein>
<keyword evidence="1" id="KW-0472">Membrane</keyword>
<dbReference type="AlphaFoldDB" id="A0A6M4AYQ8"/>
<evidence type="ECO:0000313" key="2">
    <source>
        <dbReference type="EMBL" id="QJQ32171.1"/>
    </source>
</evidence>
<reference evidence="2 3" key="1">
    <citation type="submission" date="2020-01" db="EMBL/GenBank/DDBJ databases">
        <title>Sphingomonas sp. strain CSW-10.</title>
        <authorList>
            <person name="Chen W.-M."/>
        </authorList>
    </citation>
    <scope>NUCLEOTIDE SEQUENCE [LARGE SCALE GENOMIC DNA]</scope>
    <source>
        <strain evidence="2 3">CSW-10</strain>
    </source>
</reference>
<feature type="transmembrane region" description="Helical" evidence="1">
    <location>
        <begin position="6"/>
        <end position="31"/>
    </location>
</feature>
<dbReference type="KEGG" id="slan:GV829_06635"/>
<keyword evidence="3" id="KW-1185">Reference proteome</keyword>
<dbReference type="Proteomes" id="UP000503018">
    <property type="component" value="Chromosome"/>
</dbReference>
<dbReference type="EMBL" id="CP053015">
    <property type="protein sequence ID" value="QJQ32171.1"/>
    <property type="molecule type" value="Genomic_DNA"/>
</dbReference>
<sequence length="145" mass="15900">MSLDAFFPRLLALAPELLPLIGSLIAILLLARTARWMGLGTEYRRIRDEDHAIRLAEEAECGFGGVAADVDAAGYGAIVRNAAGSMMLVRIHGNRYVARRLDRSFTTRLDRNRLHLVSSEPTFGSVDLDFGDQAGVIASRMRTLA</sequence>
<keyword evidence="1" id="KW-0812">Transmembrane</keyword>